<comment type="caution">
    <text evidence="2">The sequence shown here is derived from an EMBL/GenBank/DDBJ whole genome shotgun (WGS) entry which is preliminary data.</text>
</comment>
<proteinExistence type="predicted"/>
<name>A0ABV3RR32_9RHOB</name>
<gene>
    <name evidence="2" type="ORF">AB2B41_17510</name>
</gene>
<organism evidence="2 3">
    <name type="scientific">Sulfitobacter sediminis</name>
    <dbReference type="NCBI Taxonomy" id="3234186"/>
    <lineage>
        <taxon>Bacteria</taxon>
        <taxon>Pseudomonadati</taxon>
        <taxon>Pseudomonadota</taxon>
        <taxon>Alphaproteobacteria</taxon>
        <taxon>Rhodobacterales</taxon>
        <taxon>Roseobacteraceae</taxon>
        <taxon>Sulfitobacter</taxon>
    </lineage>
</organism>
<keyword evidence="1" id="KW-1133">Transmembrane helix</keyword>
<keyword evidence="1" id="KW-0472">Membrane</keyword>
<dbReference type="RefSeq" id="WP_367879108.1">
    <property type="nucleotide sequence ID" value="NZ_JBFNXX010000015.1"/>
</dbReference>
<feature type="transmembrane region" description="Helical" evidence="1">
    <location>
        <begin position="14"/>
        <end position="33"/>
    </location>
</feature>
<evidence type="ECO:0000313" key="2">
    <source>
        <dbReference type="EMBL" id="MEW9921409.1"/>
    </source>
</evidence>
<keyword evidence="3" id="KW-1185">Reference proteome</keyword>
<protein>
    <submittedName>
        <fullName evidence="2">Uncharacterized protein</fullName>
    </submittedName>
</protein>
<reference evidence="2 3" key="1">
    <citation type="submission" date="2024-07" db="EMBL/GenBank/DDBJ databases">
        <title>Marimonas sp.nov., isolated from tidal-flat sediment.</title>
        <authorList>
            <person name="Jayan J.N."/>
            <person name="Lee S.S."/>
        </authorList>
    </citation>
    <scope>NUCLEOTIDE SEQUENCE [LARGE SCALE GENOMIC DNA]</scope>
    <source>
        <strain evidence="2 3">MJW-29</strain>
    </source>
</reference>
<dbReference type="EMBL" id="JBFNXX010000015">
    <property type="protein sequence ID" value="MEW9921409.1"/>
    <property type="molecule type" value="Genomic_DNA"/>
</dbReference>
<evidence type="ECO:0000313" key="3">
    <source>
        <dbReference type="Proteomes" id="UP001556098"/>
    </source>
</evidence>
<accession>A0ABV3RR32</accession>
<evidence type="ECO:0000256" key="1">
    <source>
        <dbReference type="SAM" id="Phobius"/>
    </source>
</evidence>
<dbReference type="Proteomes" id="UP001556098">
    <property type="component" value="Unassembled WGS sequence"/>
</dbReference>
<sequence length="49" mass="4982">MAQNTIHDGGSRRGLVIALLVLAVFVLGIAMLGNGSMPDDVTPTATATD</sequence>
<keyword evidence="1" id="KW-0812">Transmembrane</keyword>